<dbReference type="KEGG" id="pgut:117680047"/>
<dbReference type="PANTHER" id="PTHR28336:SF4">
    <property type="entry name" value="DEATH DOMAIN-CONTAINING PROTEIN 1"/>
    <property type="match status" value="1"/>
</dbReference>
<reference evidence="2" key="1">
    <citation type="submission" date="2025-08" db="UniProtKB">
        <authorList>
            <consortium name="RefSeq"/>
        </authorList>
    </citation>
    <scope>IDENTIFICATION</scope>
    <source>
        <tissue evidence="2">Blood</tissue>
    </source>
</reference>
<dbReference type="Proteomes" id="UP001652622">
    <property type="component" value="Unplaced"/>
</dbReference>
<dbReference type="AlphaFoldDB" id="A0A6P9DRN4"/>
<protein>
    <submittedName>
        <fullName evidence="2">Death domain-containing protein 1</fullName>
    </submittedName>
</protein>
<evidence type="ECO:0000313" key="2">
    <source>
        <dbReference type="RefSeq" id="XP_034298399.1"/>
    </source>
</evidence>
<dbReference type="GeneID" id="117680047"/>
<proteinExistence type="predicted"/>
<gene>
    <name evidence="2" type="primary">DTHD1</name>
</gene>
<organism evidence="1 2">
    <name type="scientific">Pantherophis guttatus</name>
    <name type="common">Corn snake</name>
    <name type="synonym">Elaphe guttata</name>
    <dbReference type="NCBI Taxonomy" id="94885"/>
    <lineage>
        <taxon>Eukaryota</taxon>
        <taxon>Metazoa</taxon>
        <taxon>Chordata</taxon>
        <taxon>Craniata</taxon>
        <taxon>Vertebrata</taxon>
        <taxon>Euteleostomi</taxon>
        <taxon>Lepidosauria</taxon>
        <taxon>Squamata</taxon>
        <taxon>Bifurcata</taxon>
        <taxon>Unidentata</taxon>
        <taxon>Episquamata</taxon>
        <taxon>Toxicofera</taxon>
        <taxon>Serpentes</taxon>
        <taxon>Colubroidea</taxon>
        <taxon>Colubridae</taxon>
        <taxon>Colubrinae</taxon>
        <taxon>Pantherophis</taxon>
    </lineage>
</organism>
<dbReference type="Gene3D" id="2.60.220.30">
    <property type="match status" value="1"/>
</dbReference>
<dbReference type="CTD" id="401124"/>
<keyword evidence="1" id="KW-1185">Reference proteome</keyword>
<dbReference type="OMA" id="ISSDPLX"/>
<dbReference type="PANTHER" id="PTHR28336">
    <property type="entry name" value="BA1-643"/>
    <property type="match status" value="1"/>
</dbReference>
<name>A0A6P9DRN4_PANGU</name>
<evidence type="ECO:0000313" key="1">
    <source>
        <dbReference type="Proteomes" id="UP001652622"/>
    </source>
</evidence>
<dbReference type="InParanoid" id="A0A6P9DRN4"/>
<sequence>MLHGHARFFTEANELGEPELSCSVTAPRGVLEHLTVTVVNDLSPFVVNEAEELVSNVVSVERSSVDQCNISPISIAIPFTSRYRGMYKDVMVKVSDINFQSTYLTPTSLEGHQGSQKGSGAVVKTGQLGIFSVVSCLKKETWTIPRRGLSRKLNMDPRISFCYPPSTLSSRVTVDLKVQPIDQSTLSILKTKHDEYYSVMSTSSLVHLEYSTSLPFNRAITVVLPCPPNQEKRREGIETDAGRATSASIPTVASTHNFRGLSASPRKHRENLKEPLKVLGYRNSEEEWILLDDIAVRNARNGLVSFDLDEPLERFIVVRLSSAMDNGHLVQFIQNLEHAIHNVMVKVVLWQNKDDPYKILVLLVPSKELSMELHSLREEGYCGPPEPSKTFKMREGEQVSFRFSGNIFASGKSSLIIQNSIPQIVAGYRSCCLDFTNETFKDKKK</sequence>
<accession>A0A6P9DRN4</accession>
<dbReference type="RefSeq" id="XP_034298399.1">
    <property type="nucleotide sequence ID" value="XM_034442508.1"/>
</dbReference>